<evidence type="ECO:0000313" key="2">
    <source>
        <dbReference type="Proteomes" id="UP000033551"/>
    </source>
</evidence>
<dbReference type="PATRIC" id="fig|68223.7.peg.3234"/>
<comment type="caution">
    <text evidence="1">The sequence shown here is derived from an EMBL/GenBank/DDBJ whole genome shotgun (WGS) entry which is preliminary data.</text>
</comment>
<sequence length="97" mass="10526">MSTPTDDLGPLGSTISTALGSPRAVDVSVSLDDDSDTGRITLVASYEGKEPVRLTLDPHRAGCVAHLLMRAQATCEEHTRDYWEMQGAKTPRNAWRA</sequence>
<name>A0A0F4JRW6_9ACTN</name>
<accession>A0A0F4JRW6</accession>
<organism evidence="1 2">
    <name type="scientific">Streptomyces katrae</name>
    <dbReference type="NCBI Taxonomy" id="68223"/>
    <lineage>
        <taxon>Bacteria</taxon>
        <taxon>Bacillati</taxon>
        <taxon>Actinomycetota</taxon>
        <taxon>Actinomycetes</taxon>
        <taxon>Kitasatosporales</taxon>
        <taxon>Streptomycetaceae</taxon>
        <taxon>Streptomyces</taxon>
    </lineage>
</organism>
<dbReference type="AlphaFoldDB" id="A0A0F4JRW6"/>
<protein>
    <submittedName>
        <fullName evidence="1">Uncharacterized protein</fullName>
    </submittedName>
</protein>
<reference evidence="1 2" key="1">
    <citation type="submission" date="2015-02" db="EMBL/GenBank/DDBJ databases">
        <authorList>
            <person name="Ju K.-S."/>
            <person name="Doroghazi J.R."/>
            <person name="Metcalf W."/>
        </authorList>
    </citation>
    <scope>NUCLEOTIDE SEQUENCE [LARGE SCALE GENOMIC DNA]</scope>
    <source>
        <strain evidence="1 2">NRRL ISP-5550</strain>
    </source>
</reference>
<dbReference type="EMBL" id="JZWV01000119">
    <property type="protein sequence ID" value="KJY37107.1"/>
    <property type="molecule type" value="Genomic_DNA"/>
</dbReference>
<keyword evidence="2" id="KW-1185">Reference proteome</keyword>
<dbReference type="Proteomes" id="UP000033551">
    <property type="component" value="Unassembled WGS sequence"/>
</dbReference>
<evidence type="ECO:0000313" key="1">
    <source>
        <dbReference type="EMBL" id="KJY37107.1"/>
    </source>
</evidence>
<proteinExistence type="predicted"/>
<dbReference type="RefSeq" id="WP_045946429.1">
    <property type="nucleotide sequence ID" value="NZ_JZWV01000119.1"/>
</dbReference>
<gene>
    <name evidence="1" type="ORF">VR44_06585</name>
</gene>